<dbReference type="Proteomes" id="UP001370348">
    <property type="component" value="Chromosome"/>
</dbReference>
<reference evidence="2 3" key="1">
    <citation type="submission" date="2021-12" db="EMBL/GenBank/DDBJ databases">
        <title>Discovery of the Pendulisporaceae a myxobacterial family with distinct sporulation behavior and unique specialized metabolism.</title>
        <authorList>
            <person name="Garcia R."/>
            <person name="Popoff A."/>
            <person name="Bader C.D."/>
            <person name="Loehr J."/>
            <person name="Walesch S."/>
            <person name="Walt C."/>
            <person name="Boldt J."/>
            <person name="Bunk B."/>
            <person name="Haeckl F.J.F.P.J."/>
            <person name="Gunesch A.P."/>
            <person name="Birkelbach J."/>
            <person name="Nuebel U."/>
            <person name="Pietschmann T."/>
            <person name="Bach T."/>
            <person name="Mueller R."/>
        </authorList>
    </citation>
    <scope>NUCLEOTIDE SEQUENCE [LARGE SCALE GENOMIC DNA]</scope>
    <source>
        <strain evidence="2 3">MSr11954</strain>
    </source>
</reference>
<gene>
    <name evidence="2" type="ORF">LZC94_05350</name>
</gene>
<protein>
    <submittedName>
        <fullName evidence="2">Uncharacterized protein</fullName>
    </submittedName>
</protein>
<feature type="region of interest" description="Disordered" evidence="1">
    <location>
        <begin position="282"/>
        <end position="327"/>
    </location>
</feature>
<dbReference type="RefSeq" id="WP_394826331.1">
    <property type="nucleotide sequence ID" value="NZ_CP089984.1"/>
</dbReference>
<organism evidence="2 3">
    <name type="scientific">Pendulispora albinea</name>
    <dbReference type="NCBI Taxonomy" id="2741071"/>
    <lineage>
        <taxon>Bacteria</taxon>
        <taxon>Pseudomonadati</taxon>
        <taxon>Myxococcota</taxon>
        <taxon>Myxococcia</taxon>
        <taxon>Myxococcales</taxon>
        <taxon>Sorangiineae</taxon>
        <taxon>Pendulisporaceae</taxon>
        <taxon>Pendulispora</taxon>
    </lineage>
</organism>
<name>A0ABZ2M0H2_9BACT</name>
<dbReference type="Gene3D" id="2.60.40.10">
    <property type="entry name" value="Immunoglobulins"/>
    <property type="match status" value="1"/>
</dbReference>
<evidence type="ECO:0000313" key="2">
    <source>
        <dbReference type="EMBL" id="WXB16703.1"/>
    </source>
</evidence>
<evidence type="ECO:0000256" key="1">
    <source>
        <dbReference type="SAM" id="MobiDB-lite"/>
    </source>
</evidence>
<accession>A0ABZ2M0H2</accession>
<dbReference type="EMBL" id="CP089984">
    <property type="protein sequence ID" value="WXB16703.1"/>
    <property type="molecule type" value="Genomic_DNA"/>
</dbReference>
<sequence length="327" mass="34679">MGESFFNVEDFIQSILVQLDRVQDALRLKAVNRPLTYALKDFAIDFHVFADLDSAGTVRFRPAAANETGASTLRLGFTTITKPMIEENTVSMAATKSPSLEEMGLAPEEVRRLEGLGVRTTAQLDRLQRAAGASTVSRWASVPSMRLQDALRRARPTVNRVQVGPSVAPTAPKVAPPAVPAAPKVAAPVVPRVAPPIAPKAPPPAAPRVAPPGNVAVPPRQVRIGGTFFPDVQRARFGDRPVDIAHATDTEIVLQVPPDAPAAGTLEIAFSDEDVRAFDVSFETDPSAGPHETSDAHEATGSYEASTSHETNGIATPDDDYWGGGAS</sequence>
<keyword evidence="3" id="KW-1185">Reference proteome</keyword>
<proteinExistence type="predicted"/>
<dbReference type="InterPro" id="IPR013783">
    <property type="entry name" value="Ig-like_fold"/>
</dbReference>
<feature type="compositionally biased region" description="Polar residues" evidence="1">
    <location>
        <begin position="303"/>
        <end position="314"/>
    </location>
</feature>
<evidence type="ECO:0000313" key="3">
    <source>
        <dbReference type="Proteomes" id="UP001370348"/>
    </source>
</evidence>